<dbReference type="KEGG" id="vih:AB0763_02930"/>
<keyword evidence="3 10" id="KW-1134">Transmembrane beta strand</keyword>
<evidence type="ECO:0000256" key="2">
    <source>
        <dbReference type="ARBA" id="ARBA00022448"/>
    </source>
</evidence>
<proteinExistence type="inferred from homology"/>
<organism evidence="15">
    <name type="scientific">Vibrio sp. HB236076</name>
    <dbReference type="NCBI Taxonomy" id="3232307"/>
    <lineage>
        <taxon>Bacteria</taxon>
        <taxon>Pseudomonadati</taxon>
        <taxon>Pseudomonadota</taxon>
        <taxon>Gammaproteobacteria</taxon>
        <taxon>Vibrionales</taxon>
        <taxon>Vibrionaceae</taxon>
        <taxon>Vibrio</taxon>
    </lineage>
</organism>
<feature type="chain" id="PRO_5044187507" evidence="12">
    <location>
        <begin position="24"/>
        <end position="627"/>
    </location>
</feature>
<evidence type="ECO:0000256" key="1">
    <source>
        <dbReference type="ARBA" id="ARBA00004571"/>
    </source>
</evidence>
<dbReference type="Gene3D" id="2.170.130.10">
    <property type="entry name" value="TonB-dependent receptor, plug domain"/>
    <property type="match status" value="1"/>
</dbReference>
<comment type="similarity">
    <text evidence="10 11">Belongs to the TonB-dependent receptor family.</text>
</comment>
<dbReference type="SUPFAM" id="SSF56935">
    <property type="entry name" value="Porins"/>
    <property type="match status" value="1"/>
</dbReference>
<dbReference type="InterPro" id="IPR037066">
    <property type="entry name" value="Plug_dom_sf"/>
</dbReference>
<dbReference type="GO" id="GO:0009279">
    <property type="term" value="C:cell outer membrane"/>
    <property type="evidence" value="ECO:0007669"/>
    <property type="project" value="UniProtKB-SubCell"/>
</dbReference>
<evidence type="ECO:0000256" key="6">
    <source>
        <dbReference type="ARBA" id="ARBA00023065"/>
    </source>
</evidence>
<dbReference type="CDD" id="cd01347">
    <property type="entry name" value="ligand_gated_channel"/>
    <property type="match status" value="1"/>
</dbReference>
<dbReference type="Pfam" id="PF07715">
    <property type="entry name" value="Plug"/>
    <property type="match status" value="1"/>
</dbReference>
<reference evidence="15" key="1">
    <citation type="submission" date="2024-07" db="EMBL/GenBank/DDBJ databases">
        <title>Genome Analysis of a Potential Novel Vibrio Species Secreting pH- and Thermo-stable Alginate Lyase and its Application in Producing Alginate Oligosaccharides.</title>
        <authorList>
            <person name="Huang H."/>
            <person name="Bao K."/>
        </authorList>
    </citation>
    <scope>NUCLEOTIDE SEQUENCE</scope>
    <source>
        <strain evidence="15">HB236076</strain>
    </source>
</reference>
<feature type="signal peptide" evidence="12">
    <location>
        <begin position="1"/>
        <end position="23"/>
    </location>
</feature>
<evidence type="ECO:0000256" key="11">
    <source>
        <dbReference type="RuleBase" id="RU003357"/>
    </source>
</evidence>
<dbReference type="Gene3D" id="2.40.170.20">
    <property type="entry name" value="TonB-dependent receptor, beta-barrel domain"/>
    <property type="match status" value="1"/>
</dbReference>
<feature type="domain" description="TonB-dependent receptor-like beta-barrel" evidence="13">
    <location>
        <begin position="221"/>
        <end position="600"/>
    </location>
</feature>
<evidence type="ECO:0000256" key="8">
    <source>
        <dbReference type="ARBA" id="ARBA00023136"/>
    </source>
</evidence>
<gene>
    <name evidence="15" type="ORF">AB0763_02930</name>
</gene>
<evidence type="ECO:0000256" key="3">
    <source>
        <dbReference type="ARBA" id="ARBA00022452"/>
    </source>
</evidence>
<dbReference type="PANTHER" id="PTHR30069">
    <property type="entry name" value="TONB-DEPENDENT OUTER MEMBRANE RECEPTOR"/>
    <property type="match status" value="1"/>
</dbReference>
<dbReference type="GO" id="GO:0015344">
    <property type="term" value="F:siderophore uptake transmembrane transporter activity"/>
    <property type="evidence" value="ECO:0007669"/>
    <property type="project" value="TreeGrafter"/>
</dbReference>
<keyword evidence="5 12" id="KW-0732">Signal</keyword>
<dbReference type="InterPro" id="IPR036942">
    <property type="entry name" value="Beta-barrel_TonB_sf"/>
</dbReference>
<dbReference type="RefSeq" id="WP_306101060.1">
    <property type="nucleotide sequence ID" value="NZ_CP162601.1"/>
</dbReference>
<evidence type="ECO:0000256" key="9">
    <source>
        <dbReference type="ARBA" id="ARBA00023237"/>
    </source>
</evidence>
<dbReference type="GO" id="GO:0044718">
    <property type="term" value="P:siderophore transmembrane transport"/>
    <property type="evidence" value="ECO:0007669"/>
    <property type="project" value="TreeGrafter"/>
</dbReference>
<dbReference type="InterPro" id="IPR000531">
    <property type="entry name" value="Beta-barrel_TonB"/>
</dbReference>
<keyword evidence="2 10" id="KW-0813">Transport</keyword>
<dbReference type="InterPro" id="IPR012910">
    <property type="entry name" value="Plug_dom"/>
</dbReference>
<evidence type="ECO:0000313" key="15">
    <source>
        <dbReference type="EMBL" id="XDK25618.1"/>
    </source>
</evidence>
<evidence type="ECO:0000256" key="12">
    <source>
        <dbReference type="SAM" id="SignalP"/>
    </source>
</evidence>
<name>A0AB39HEU4_9VIBR</name>
<evidence type="ECO:0000259" key="13">
    <source>
        <dbReference type="Pfam" id="PF00593"/>
    </source>
</evidence>
<evidence type="ECO:0000256" key="10">
    <source>
        <dbReference type="PROSITE-ProRule" id="PRU01360"/>
    </source>
</evidence>
<dbReference type="PANTHER" id="PTHR30069:SF53">
    <property type="entry name" value="COLICIN I RECEPTOR-RELATED"/>
    <property type="match status" value="1"/>
</dbReference>
<keyword evidence="7 11" id="KW-0798">TonB box</keyword>
<sequence length="627" mass="71224">MKSFAVCSLPFLLSALLPVSLFAQDNQTEHLVVTATGYQQTELEAPSSISVITREDIEQRAYRDLTDALKNVPGVTVTSGGSRQDISIRGMPADYTAILVNGRKQSGRETQVSSSGGFEQDWLPSIEMIDRIEVIRGPMSTLYGSDAIGGVINIITRQEFATWQGSLRVETVLQEDADYGNFYQGQLSLAGPLYQDKLSGAISGLYQEQQEDDILYANGSKRLDNVRTSLYYQATEADRLTFDATFHDQTRKNSADKSRTRDSETNNDRVSFGLAHQGRYLDWQGDSYLTYEQIENRGRELKVENYQAHSQWSVASLNHYLTLGSTLEYQALDNNEYLFSNGQWSVFIEDEWRLNDDWTLTLGMRYDDNQQFDGHLSPRLYSVYHLAPQWTLKSGISTGYRAPSLTEMEADWVQESCNGRCDVYGNSDLTPEQSINSEMGLYYHDNSSLNANITVFYNDFNDKIDTEDLEENCTETYCDSRYNNIDQAFAYGVETSLSSELSQQIKINLSYTYTHSEQLSGEDRGQPLTQMPEHLVSLNGQWQLSDQVGYWLSANYRGKDNNTITTNSRNNLAPSITVFDSGAHWQVTPSLKAMAAVYNIFDKETTYQEYGYVDYGRRYWLAMHVNF</sequence>
<protein>
    <submittedName>
        <fullName evidence="15">TonB-dependent receptor</fullName>
    </submittedName>
</protein>
<evidence type="ECO:0000256" key="7">
    <source>
        <dbReference type="ARBA" id="ARBA00023077"/>
    </source>
</evidence>
<feature type="domain" description="TonB-dependent receptor plug" evidence="14">
    <location>
        <begin position="43"/>
        <end position="151"/>
    </location>
</feature>
<keyword evidence="9 10" id="KW-0998">Cell outer membrane</keyword>
<keyword evidence="4 10" id="KW-0812">Transmembrane</keyword>
<keyword evidence="8 10" id="KW-0472">Membrane</keyword>
<dbReference type="EMBL" id="CP162601">
    <property type="protein sequence ID" value="XDK25618.1"/>
    <property type="molecule type" value="Genomic_DNA"/>
</dbReference>
<evidence type="ECO:0000256" key="4">
    <source>
        <dbReference type="ARBA" id="ARBA00022692"/>
    </source>
</evidence>
<dbReference type="Pfam" id="PF00593">
    <property type="entry name" value="TonB_dep_Rec_b-barrel"/>
    <property type="match status" value="1"/>
</dbReference>
<dbReference type="PROSITE" id="PS52016">
    <property type="entry name" value="TONB_DEPENDENT_REC_3"/>
    <property type="match status" value="1"/>
</dbReference>
<accession>A0AB39HEU4</accession>
<evidence type="ECO:0000259" key="14">
    <source>
        <dbReference type="Pfam" id="PF07715"/>
    </source>
</evidence>
<dbReference type="AlphaFoldDB" id="A0AB39HEU4"/>
<keyword evidence="6" id="KW-0406">Ion transport</keyword>
<keyword evidence="15" id="KW-0675">Receptor</keyword>
<dbReference type="InterPro" id="IPR039426">
    <property type="entry name" value="TonB-dep_rcpt-like"/>
</dbReference>
<comment type="subcellular location">
    <subcellularLocation>
        <location evidence="1 10">Cell outer membrane</location>
        <topology evidence="1 10">Multi-pass membrane protein</topology>
    </subcellularLocation>
</comment>
<evidence type="ECO:0000256" key="5">
    <source>
        <dbReference type="ARBA" id="ARBA00022729"/>
    </source>
</evidence>